<protein>
    <recommendedName>
        <fullName evidence="4">Secreted protein</fullName>
    </recommendedName>
</protein>
<keyword evidence="1" id="KW-0732">Signal</keyword>
<feature type="chain" id="PRO_5038487122" description="Secreted protein" evidence="1">
    <location>
        <begin position="23"/>
        <end position="94"/>
    </location>
</feature>
<evidence type="ECO:0000256" key="1">
    <source>
        <dbReference type="SAM" id="SignalP"/>
    </source>
</evidence>
<evidence type="ECO:0000313" key="2">
    <source>
        <dbReference type="EMBL" id="TDD68442.1"/>
    </source>
</evidence>
<accession>A0A4R5AEU8</accession>
<evidence type="ECO:0000313" key="3">
    <source>
        <dbReference type="Proteomes" id="UP000295217"/>
    </source>
</evidence>
<proteinExistence type="predicted"/>
<dbReference type="Proteomes" id="UP000295217">
    <property type="component" value="Unassembled WGS sequence"/>
</dbReference>
<dbReference type="EMBL" id="SMLB01000020">
    <property type="protein sequence ID" value="TDD68442.1"/>
    <property type="molecule type" value="Genomic_DNA"/>
</dbReference>
<evidence type="ECO:0008006" key="4">
    <source>
        <dbReference type="Google" id="ProtNLM"/>
    </source>
</evidence>
<comment type="caution">
    <text evidence="2">The sequence shown here is derived from an EMBL/GenBank/DDBJ whole genome shotgun (WGS) entry which is preliminary data.</text>
</comment>
<keyword evidence="3" id="KW-1185">Reference proteome</keyword>
<feature type="signal peptide" evidence="1">
    <location>
        <begin position="1"/>
        <end position="22"/>
    </location>
</feature>
<name>A0A4R5AEU8_9ACTN</name>
<reference evidence="2 3" key="1">
    <citation type="submission" date="2019-02" db="EMBL/GenBank/DDBJ databases">
        <title>Draft genome sequences of novel Actinobacteria.</title>
        <authorList>
            <person name="Sahin N."/>
            <person name="Ay H."/>
            <person name="Saygin H."/>
        </authorList>
    </citation>
    <scope>NUCLEOTIDE SEQUENCE [LARGE SCALE GENOMIC DNA]</scope>
    <source>
        <strain evidence="2 3">8K307</strain>
    </source>
</reference>
<sequence>MRLISAALALGGVALVSLPAVAAADTPANPNCLGVVTAQRAVAHHDLGDHASSQEEPRLGLGNVTRLILGEDAHIGDFGAFLGEIDGDDATHCP</sequence>
<dbReference type="OrthoDB" id="5008091at2"/>
<gene>
    <name evidence="2" type="ORF">E1262_15560</name>
</gene>
<dbReference type="AlphaFoldDB" id="A0A4R5AEU8"/>
<dbReference type="RefSeq" id="WP_132104057.1">
    <property type="nucleotide sequence ID" value="NZ_SMLB01000020.1"/>
</dbReference>
<organism evidence="2 3">
    <name type="scientific">Jiangella aurantiaca</name>
    <dbReference type="NCBI Taxonomy" id="2530373"/>
    <lineage>
        <taxon>Bacteria</taxon>
        <taxon>Bacillati</taxon>
        <taxon>Actinomycetota</taxon>
        <taxon>Actinomycetes</taxon>
        <taxon>Jiangellales</taxon>
        <taxon>Jiangellaceae</taxon>
        <taxon>Jiangella</taxon>
    </lineage>
</organism>